<sequence length="172" mass="19473">MRDIDTDRLTLRPHVGADFDDSLSLWGDPEVTRYIGGRPSTEEEVWARLMRYLGHWALLDFGYWMVRERTTGRCVGEVGFANFRRAMDPPLGDAPEMGWVLAPWAHGQGFAREAVEAGLAWGRAKWGPARTVCIIAPDNAPSLRLADRVGFREYARTTYHDAPTVMLERPAR</sequence>
<name>A0ABU0IVX1_9CAUL</name>
<dbReference type="InterPro" id="IPR000182">
    <property type="entry name" value="GNAT_dom"/>
</dbReference>
<accession>A0ABU0IVX1</accession>
<dbReference type="RefSeq" id="WP_307352067.1">
    <property type="nucleotide sequence ID" value="NZ_JAUSVS010000009.1"/>
</dbReference>
<dbReference type="PANTHER" id="PTHR43792">
    <property type="entry name" value="GNAT FAMILY, PUTATIVE (AFU_ORTHOLOGUE AFUA_3G00765)-RELATED-RELATED"/>
    <property type="match status" value="1"/>
</dbReference>
<dbReference type="EMBL" id="JAUSVS010000009">
    <property type="protein sequence ID" value="MDQ0466173.1"/>
    <property type="molecule type" value="Genomic_DNA"/>
</dbReference>
<comment type="caution">
    <text evidence="2">The sequence shown here is derived from an EMBL/GenBank/DDBJ whole genome shotgun (WGS) entry which is preliminary data.</text>
</comment>
<proteinExistence type="predicted"/>
<protein>
    <submittedName>
        <fullName evidence="2">RimJ/RimL family protein N-acetyltransferase</fullName>
    </submittedName>
</protein>
<dbReference type="Gene3D" id="3.40.630.30">
    <property type="match status" value="1"/>
</dbReference>
<dbReference type="SUPFAM" id="SSF55729">
    <property type="entry name" value="Acyl-CoA N-acyltransferases (Nat)"/>
    <property type="match status" value="1"/>
</dbReference>
<gene>
    <name evidence="2" type="ORF">QO010_003966</name>
</gene>
<dbReference type="InterPro" id="IPR016181">
    <property type="entry name" value="Acyl_CoA_acyltransferase"/>
</dbReference>
<dbReference type="InterPro" id="IPR051531">
    <property type="entry name" value="N-acetyltransferase"/>
</dbReference>
<organism evidence="2 3">
    <name type="scientific">Caulobacter ginsengisoli</name>
    <dbReference type="NCBI Taxonomy" id="400775"/>
    <lineage>
        <taxon>Bacteria</taxon>
        <taxon>Pseudomonadati</taxon>
        <taxon>Pseudomonadota</taxon>
        <taxon>Alphaproteobacteria</taxon>
        <taxon>Caulobacterales</taxon>
        <taxon>Caulobacteraceae</taxon>
        <taxon>Caulobacter</taxon>
    </lineage>
</organism>
<dbReference type="Pfam" id="PF13302">
    <property type="entry name" value="Acetyltransf_3"/>
    <property type="match status" value="1"/>
</dbReference>
<evidence type="ECO:0000313" key="3">
    <source>
        <dbReference type="Proteomes" id="UP001228905"/>
    </source>
</evidence>
<keyword evidence="3" id="KW-1185">Reference proteome</keyword>
<feature type="domain" description="N-acetyltransferase" evidence="1">
    <location>
        <begin position="9"/>
        <end position="172"/>
    </location>
</feature>
<dbReference type="PROSITE" id="PS51186">
    <property type="entry name" value="GNAT"/>
    <property type="match status" value="1"/>
</dbReference>
<dbReference type="PANTHER" id="PTHR43792:SF16">
    <property type="entry name" value="N-ACETYLTRANSFERASE DOMAIN-CONTAINING PROTEIN"/>
    <property type="match status" value="1"/>
</dbReference>
<reference evidence="2 3" key="1">
    <citation type="submission" date="2023-07" db="EMBL/GenBank/DDBJ databases">
        <title>Genomic Encyclopedia of Type Strains, Phase IV (KMG-IV): sequencing the most valuable type-strain genomes for metagenomic binning, comparative biology and taxonomic classification.</title>
        <authorList>
            <person name="Goeker M."/>
        </authorList>
    </citation>
    <scope>NUCLEOTIDE SEQUENCE [LARGE SCALE GENOMIC DNA]</scope>
    <source>
        <strain evidence="2 3">DSM 18695</strain>
    </source>
</reference>
<evidence type="ECO:0000259" key="1">
    <source>
        <dbReference type="PROSITE" id="PS51186"/>
    </source>
</evidence>
<evidence type="ECO:0000313" key="2">
    <source>
        <dbReference type="EMBL" id="MDQ0466173.1"/>
    </source>
</evidence>
<dbReference type="Proteomes" id="UP001228905">
    <property type="component" value="Unassembled WGS sequence"/>
</dbReference>